<comment type="caution">
    <text evidence="1">The sequence shown here is derived from an EMBL/GenBank/DDBJ whole genome shotgun (WGS) entry which is preliminary data.</text>
</comment>
<dbReference type="InterPro" id="IPR010920">
    <property type="entry name" value="LSM_dom_sf"/>
</dbReference>
<dbReference type="AlphaFoldDB" id="A0A8J4PTB5"/>
<evidence type="ECO:0008006" key="3">
    <source>
        <dbReference type="Google" id="ProtNLM"/>
    </source>
</evidence>
<gene>
    <name evidence="1" type="ORF">CYY_005226</name>
</gene>
<dbReference type="OrthoDB" id="368909at2759"/>
<dbReference type="Proteomes" id="UP000695562">
    <property type="component" value="Unassembled WGS sequence"/>
</dbReference>
<protein>
    <recommendedName>
        <fullName evidence="3">LSM domain-containing protein</fullName>
    </recommendedName>
</protein>
<accession>A0A8J4PTB5</accession>
<dbReference type="SUPFAM" id="SSF50182">
    <property type="entry name" value="Sm-like ribonucleoproteins"/>
    <property type="match status" value="1"/>
</dbReference>
<organism evidence="1 2">
    <name type="scientific">Polysphondylium violaceum</name>
    <dbReference type="NCBI Taxonomy" id="133409"/>
    <lineage>
        <taxon>Eukaryota</taxon>
        <taxon>Amoebozoa</taxon>
        <taxon>Evosea</taxon>
        <taxon>Eumycetozoa</taxon>
        <taxon>Dictyostelia</taxon>
        <taxon>Dictyosteliales</taxon>
        <taxon>Dictyosteliaceae</taxon>
        <taxon>Polysphondylium</taxon>
    </lineage>
</organism>
<dbReference type="EMBL" id="AJWJ01000202">
    <property type="protein sequence ID" value="KAF2073478.1"/>
    <property type="molecule type" value="Genomic_DNA"/>
</dbReference>
<reference evidence="1" key="1">
    <citation type="submission" date="2020-01" db="EMBL/GenBank/DDBJ databases">
        <title>Development of genomics and gene disruption for Polysphondylium violaceum indicates a role for the polyketide synthase stlB in stalk morphogenesis.</title>
        <authorList>
            <person name="Narita B."/>
            <person name="Kawabe Y."/>
            <person name="Kin K."/>
            <person name="Saito T."/>
            <person name="Gibbs R."/>
            <person name="Kuspa A."/>
            <person name="Muzny D."/>
            <person name="Queller D."/>
            <person name="Richards S."/>
            <person name="Strassman J."/>
            <person name="Sucgang R."/>
            <person name="Worley K."/>
            <person name="Schaap P."/>
        </authorList>
    </citation>
    <scope>NUCLEOTIDE SEQUENCE</scope>
    <source>
        <strain evidence="1">QSvi11</strain>
    </source>
</reference>
<keyword evidence="2" id="KW-1185">Reference proteome</keyword>
<evidence type="ECO:0000313" key="1">
    <source>
        <dbReference type="EMBL" id="KAF2073478.1"/>
    </source>
</evidence>
<dbReference type="Gene3D" id="2.30.30.100">
    <property type="match status" value="1"/>
</dbReference>
<evidence type="ECO:0000313" key="2">
    <source>
        <dbReference type="Proteomes" id="UP000695562"/>
    </source>
</evidence>
<proteinExistence type="predicted"/>
<name>A0A8J4PTB5_9MYCE</name>
<sequence length="101" mass="11818">MEVNVNEPQTDAIKKIRSWLNCFLHIETVGNRSFRGQFICLDKQQNILLKNSCEDLQPEDESIKQEQDQKQDKEKLRDMGVLIVPLKYVESIQVLEKITTL</sequence>